<dbReference type="Gene3D" id="1.10.418.10">
    <property type="entry name" value="Calponin-like domain"/>
    <property type="match status" value="1"/>
</dbReference>
<evidence type="ECO:0000256" key="10">
    <source>
        <dbReference type="SAM" id="MobiDB-lite"/>
    </source>
</evidence>
<evidence type="ECO:0000256" key="4">
    <source>
        <dbReference type="ARBA" id="ARBA00022723"/>
    </source>
</evidence>
<dbReference type="InterPro" id="IPR003096">
    <property type="entry name" value="SM22_calponin"/>
</dbReference>
<dbReference type="SMART" id="SM00033">
    <property type="entry name" value="CH"/>
    <property type="match status" value="1"/>
</dbReference>
<dbReference type="SMART" id="SM00233">
    <property type="entry name" value="PH"/>
    <property type="match status" value="1"/>
</dbReference>
<dbReference type="PRINTS" id="PR00401">
    <property type="entry name" value="SH2DOMAIN"/>
</dbReference>
<dbReference type="SUPFAM" id="SSF48065">
    <property type="entry name" value="DBL homology domain (DH-domain)"/>
    <property type="match status" value="1"/>
</dbReference>
<dbReference type="Pfam" id="PF22697">
    <property type="entry name" value="SOS1_NGEF_PH"/>
    <property type="match status" value="1"/>
</dbReference>
<reference evidence="12" key="1">
    <citation type="journal article" date="2012" name="Nature">
        <title>The oyster genome reveals stress adaptation and complexity of shell formation.</title>
        <authorList>
            <person name="Zhang G."/>
            <person name="Fang X."/>
            <person name="Guo X."/>
            <person name="Li L."/>
            <person name="Luo R."/>
            <person name="Xu F."/>
            <person name="Yang P."/>
            <person name="Zhang L."/>
            <person name="Wang X."/>
            <person name="Qi H."/>
            <person name="Xiong Z."/>
            <person name="Que H."/>
            <person name="Xie Y."/>
            <person name="Holland P.W."/>
            <person name="Paps J."/>
            <person name="Zhu Y."/>
            <person name="Wu F."/>
            <person name="Chen Y."/>
            <person name="Wang J."/>
            <person name="Peng C."/>
            <person name="Meng J."/>
            <person name="Yang L."/>
            <person name="Liu J."/>
            <person name="Wen B."/>
            <person name="Zhang N."/>
            <person name="Huang Z."/>
            <person name="Zhu Q."/>
            <person name="Feng Y."/>
            <person name="Mount A."/>
            <person name="Hedgecock D."/>
            <person name="Xu Z."/>
            <person name="Liu Y."/>
            <person name="Domazet-Loso T."/>
            <person name="Du Y."/>
            <person name="Sun X."/>
            <person name="Zhang S."/>
            <person name="Liu B."/>
            <person name="Cheng P."/>
            <person name="Jiang X."/>
            <person name="Li J."/>
            <person name="Fan D."/>
            <person name="Wang W."/>
            <person name="Fu W."/>
            <person name="Wang T."/>
            <person name="Wang B."/>
            <person name="Zhang J."/>
            <person name="Peng Z."/>
            <person name="Li Y."/>
            <person name="Li N."/>
            <person name="Wang J."/>
            <person name="Chen M."/>
            <person name="He Y."/>
            <person name="Tan F."/>
            <person name="Song X."/>
            <person name="Zheng Q."/>
            <person name="Huang R."/>
            <person name="Yang H."/>
            <person name="Du X."/>
            <person name="Chen L."/>
            <person name="Yang M."/>
            <person name="Gaffney P.M."/>
            <person name="Wang S."/>
            <person name="Luo L."/>
            <person name="She Z."/>
            <person name="Ming Y."/>
            <person name="Huang W."/>
            <person name="Zhang S."/>
            <person name="Huang B."/>
            <person name="Zhang Y."/>
            <person name="Qu T."/>
            <person name="Ni P."/>
            <person name="Miao G."/>
            <person name="Wang J."/>
            <person name="Wang Q."/>
            <person name="Steinberg C.E."/>
            <person name="Wang H."/>
            <person name="Li N."/>
            <person name="Qian L."/>
            <person name="Zhang G."/>
            <person name="Li Y."/>
            <person name="Yang H."/>
            <person name="Liu X."/>
            <person name="Wang J."/>
            <person name="Yin Y."/>
            <person name="Wang J."/>
        </authorList>
    </citation>
    <scope>NUCLEOTIDE SEQUENCE [LARGE SCALE GENOMIC DNA]</scope>
    <source>
        <strain evidence="12">05x7-T-G4-1.051#20</strain>
    </source>
</reference>
<dbReference type="GO" id="GO:0005737">
    <property type="term" value="C:cytoplasm"/>
    <property type="evidence" value="ECO:0007669"/>
    <property type="project" value="TreeGrafter"/>
</dbReference>
<dbReference type="CDD" id="cd21201">
    <property type="entry name" value="CH_VAV"/>
    <property type="match status" value="1"/>
</dbReference>
<gene>
    <name evidence="12" type="ORF">CGI_10009400</name>
</gene>
<feature type="compositionally biased region" description="Polar residues" evidence="10">
    <location>
        <begin position="987"/>
        <end position="1003"/>
    </location>
</feature>
<dbReference type="PROSITE" id="PS50010">
    <property type="entry name" value="DH_2"/>
    <property type="match status" value="1"/>
</dbReference>
<dbReference type="GO" id="GO:0005085">
    <property type="term" value="F:guanyl-nucleotide exchange factor activity"/>
    <property type="evidence" value="ECO:0007669"/>
    <property type="project" value="UniProtKB-KW"/>
</dbReference>
<keyword evidence="3" id="KW-0344">Guanine-nucleotide releasing factor</keyword>
<dbReference type="InterPro" id="IPR001331">
    <property type="entry name" value="GDS_CDC24_CS"/>
</dbReference>
<dbReference type="PANTHER" id="PTHR45818">
    <property type="entry name" value="PROTEIN VAV"/>
    <property type="match status" value="1"/>
</dbReference>
<keyword evidence="7" id="KW-0862">Zinc</keyword>
<keyword evidence="1" id="KW-0728">SH3 domain</keyword>
<dbReference type="Pfam" id="PF00621">
    <property type="entry name" value="RhoGEF"/>
    <property type="match status" value="1"/>
</dbReference>
<keyword evidence="6" id="KW-0863">Zinc-finger</keyword>
<feature type="coiled-coil region" evidence="9">
    <location>
        <begin position="322"/>
        <end position="349"/>
    </location>
</feature>
<dbReference type="CDD" id="cd20810">
    <property type="entry name" value="C1_VAV"/>
    <property type="match status" value="1"/>
</dbReference>
<feature type="compositionally biased region" description="Low complexity" evidence="10">
    <location>
        <begin position="1114"/>
        <end position="1134"/>
    </location>
</feature>
<evidence type="ECO:0000256" key="8">
    <source>
        <dbReference type="ARBA" id="ARBA00022999"/>
    </source>
</evidence>
<name>K1S4B3_MAGGI</name>
<dbReference type="InParanoid" id="K1S4B3"/>
<feature type="region of interest" description="Disordered" evidence="10">
    <location>
        <begin position="149"/>
        <end position="172"/>
    </location>
</feature>
<dbReference type="InterPro" id="IPR002219">
    <property type="entry name" value="PKC_DAG/PE"/>
</dbReference>
<dbReference type="InterPro" id="IPR000980">
    <property type="entry name" value="SH2"/>
</dbReference>
<keyword evidence="8" id="KW-0727">SH2 domain</keyword>
<dbReference type="InterPro" id="IPR001849">
    <property type="entry name" value="PH_domain"/>
</dbReference>
<evidence type="ECO:0000256" key="5">
    <source>
        <dbReference type="ARBA" id="ARBA00022737"/>
    </source>
</evidence>
<dbReference type="PROSITE" id="PS50081">
    <property type="entry name" value="ZF_DAG_PE_2"/>
    <property type="match status" value="1"/>
</dbReference>
<dbReference type="PROSITE" id="PS50021">
    <property type="entry name" value="CH"/>
    <property type="match status" value="1"/>
</dbReference>
<dbReference type="Pfam" id="PF07653">
    <property type="entry name" value="SH3_2"/>
    <property type="match status" value="1"/>
</dbReference>
<feature type="region of interest" description="Disordered" evidence="10">
    <location>
        <begin position="982"/>
        <end position="1009"/>
    </location>
</feature>
<dbReference type="Gene3D" id="3.30.60.20">
    <property type="match status" value="1"/>
</dbReference>
<dbReference type="HOGENOM" id="CLU_264110_0_0_1"/>
<dbReference type="InterPro" id="IPR037832">
    <property type="entry name" value="PH_Vav"/>
</dbReference>
<dbReference type="InterPro" id="IPR011993">
    <property type="entry name" value="PH-like_dom_sf"/>
</dbReference>
<dbReference type="InterPro" id="IPR036028">
    <property type="entry name" value="SH3-like_dom_sf"/>
</dbReference>
<dbReference type="InterPro" id="IPR001715">
    <property type="entry name" value="CH_dom"/>
</dbReference>
<dbReference type="PROSITE" id="PS50003">
    <property type="entry name" value="PH_DOMAIN"/>
    <property type="match status" value="1"/>
</dbReference>
<organism evidence="12">
    <name type="scientific">Magallana gigas</name>
    <name type="common">Pacific oyster</name>
    <name type="synonym">Crassostrea gigas</name>
    <dbReference type="NCBI Taxonomy" id="29159"/>
    <lineage>
        <taxon>Eukaryota</taxon>
        <taxon>Metazoa</taxon>
        <taxon>Spiralia</taxon>
        <taxon>Lophotrochozoa</taxon>
        <taxon>Mollusca</taxon>
        <taxon>Bivalvia</taxon>
        <taxon>Autobranchia</taxon>
        <taxon>Pteriomorphia</taxon>
        <taxon>Ostreida</taxon>
        <taxon>Ostreoidea</taxon>
        <taxon>Ostreidae</taxon>
        <taxon>Magallana</taxon>
    </lineage>
</organism>
<dbReference type="SUPFAM" id="SSF47576">
    <property type="entry name" value="Calponin-homology domain, CH-domain"/>
    <property type="match status" value="1"/>
</dbReference>
<dbReference type="GO" id="GO:0008270">
    <property type="term" value="F:zinc ion binding"/>
    <property type="evidence" value="ECO:0007669"/>
    <property type="project" value="UniProtKB-KW"/>
</dbReference>
<dbReference type="SUPFAM" id="SSF55550">
    <property type="entry name" value="SH2 domain"/>
    <property type="match status" value="2"/>
</dbReference>
<dbReference type="SMART" id="SM00326">
    <property type="entry name" value="SH3"/>
    <property type="match status" value="1"/>
</dbReference>
<dbReference type="Gene3D" id="1.20.900.10">
    <property type="entry name" value="Dbl homology (DH) domain"/>
    <property type="match status" value="1"/>
</dbReference>
<dbReference type="AlphaFoldDB" id="K1S4B3"/>
<feature type="region of interest" description="Disordered" evidence="10">
    <location>
        <begin position="1105"/>
        <end position="1155"/>
    </location>
</feature>
<dbReference type="Gene3D" id="2.30.30.40">
    <property type="entry name" value="SH3 Domains"/>
    <property type="match status" value="1"/>
</dbReference>
<evidence type="ECO:0000256" key="9">
    <source>
        <dbReference type="SAM" id="Coils"/>
    </source>
</evidence>
<dbReference type="Pfam" id="PF00307">
    <property type="entry name" value="CH"/>
    <property type="match status" value="1"/>
</dbReference>
<protein>
    <submittedName>
        <fullName evidence="12">Guanine nucleotide exchange factor VAV2</fullName>
    </submittedName>
</protein>
<dbReference type="PANTHER" id="PTHR45818:SF3">
    <property type="entry name" value="PROTEIN VAV"/>
    <property type="match status" value="1"/>
</dbReference>
<dbReference type="Pfam" id="PF00017">
    <property type="entry name" value="SH2"/>
    <property type="match status" value="1"/>
</dbReference>
<evidence type="ECO:0000256" key="7">
    <source>
        <dbReference type="ARBA" id="ARBA00022833"/>
    </source>
</evidence>
<keyword evidence="11" id="KW-0472">Membrane</keyword>
<feature type="transmembrane region" description="Helical" evidence="11">
    <location>
        <begin position="1017"/>
        <end position="1042"/>
    </location>
</feature>
<keyword evidence="11" id="KW-1133">Transmembrane helix</keyword>
<dbReference type="InterPro" id="IPR035899">
    <property type="entry name" value="DBL_dom_sf"/>
</dbReference>
<evidence type="ECO:0000256" key="6">
    <source>
        <dbReference type="ARBA" id="ARBA00022771"/>
    </source>
</evidence>
<evidence type="ECO:0000313" key="12">
    <source>
        <dbReference type="EMBL" id="EKC42251.1"/>
    </source>
</evidence>
<keyword evidence="5" id="KW-0677">Repeat</keyword>
<dbReference type="PROSITE" id="PS00741">
    <property type="entry name" value="DH_1"/>
    <property type="match status" value="1"/>
</dbReference>
<feature type="region of interest" description="Disordered" evidence="10">
    <location>
        <begin position="699"/>
        <end position="724"/>
    </location>
</feature>
<evidence type="ECO:0000256" key="1">
    <source>
        <dbReference type="ARBA" id="ARBA00022443"/>
    </source>
</evidence>
<dbReference type="InterPro" id="IPR036860">
    <property type="entry name" value="SH2_dom_sf"/>
</dbReference>
<dbReference type="PRINTS" id="PR00888">
    <property type="entry name" value="SM22CALPONIN"/>
</dbReference>
<evidence type="ECO:0000256" key="11">
    <source>
        <dbReference type="SAM" id="Phobius"/>
    </source>
</evidence>
<keyword evidence="9" id="KW-0175">Coiled coil</keyword>
<keyword evidence="11" id="KW-0812">Transmembrane</keyword>
<evidence type="ECO:0000256" key="3">
    <source>
        <dbReference type="ARBA" id="ARBA00022658"/>
    </source>
</evidence>
<dbReference type="GO" id="GO:0016477">
    <property type="term" value="P:cell migration"/>
    <property type="evidence" value="ECO:0007669"/>
    <property type="project" value="TreeGrafter"/>
</dbReference>
<dbReference type="InterPro" id="IPR000219">
    <property type="entry name" value="DH_dom"/>
</dbReference>
<dbReference type="GO" id="GO:0035556">
    <property type="term" value="P:intracellular signal transduction"/>
    <property type="evidence" value="ECO:0007669"/>
    <property type="project" value="InterPro"/>
</dbReference>
<dbReference type="Pfam" id="PF00130">
    <property type="entry name" value="C1_1"/>
    <property type="match status" value="1"/>
</dbReference>
<dbReference type="PROSITE" id="PS50001">
    <property type="entry name" value="SH2"/>
    <property type="match status" value="1"/>
</dbReference>
<dbReference type="SMART" id="SM00252">
    <property type="entry name" value="SH2"/>
    <property type="match status" value="1"/>
</dbReference>
<dbReference type="GO" id="GO:0007166">
    <property type="term" value="P:cell surface receptor signaling pathway"/>
    <property type="evidence" value="ECO:0007669"/>
    <property type="project" value="UniProtKB-ARBA"/>
</dbReference>
<dbReference type="InterPro" id="IPR036872">
    <property type="entry name" value="CH_dom_sf"/>
</dbReference>
<dbReference type="PROSITE" id="PS50002">
    <property type="entry name" value="SH3"/>
    <property type="match status" value="1"/>
</dbReference>
<dbReference type="EMBL" id="JH818093">
    <property type="protein sequence ID" value="EKC42251.1"/>
    <property type="molecule type" value="Genomic_DNA"/>
</dbReference>
<evidence type="ECO:0000256" key="2">
    <source>
        <dbReference type="ARBA" id="ARBA00022553"/>
    </source>
</evidence>
<dbReference type="InterPro" id="IPR001452">
    <property type="entry name" value="SH3_domain"/>
</dbReference>
<dbReference type="Gene3D" id="3.30.505.10">
    <property type="entry name" value="SH2 domain"/>
    <property type="match status" value="2"/>
</dbReference>
<dbReference type="InterPro" id="IPR055251">
    <property type="entry name" value="SOS1_NGEF_PH"/>
</dbReference>
<dbReference type="CDD" id="cd00160">
    <property type="entry name" value="RhoGEF"/>
    <property type="match status" value="1"/>
</dbReference>
<keyword evidence="2" id="KW-0597">Phosphoprotein</keyword>
<sequence length="1269" mass="144041">MAMEEWRHCVDWLVRCNILPEEHRATQPDASAFDLAQTLRDGVLICHLLNTLSPNSVDLKDFSQRPQLSQFLCLKNIRTFLQSCQSVFGLSTSDLFDPLDLFEVRDFRKVLTTLSKLSKTPIAKRRHSGFKPPSSRSCDHEYYNSLEDLANGFPPEQTSHRPPPPRRYQDDDDDIYGNLPDLALHHDLDDNEEIYDHVYQEDDDEIYEDLCSTRNKRESSISELPAPVTKRDYCIKELHDTEKNYVDALRMIHLKFSKPLKDIILKTDRDVIFAHIEKLLDVHEKFQAELQSACTSGKPKIGEVFVKYKKSLLLYGNYCSDMPKAQERLEEVTRRNENIRTQIEASSSKNNDYLPKKKSKTCERLANDGKFKLRDLLHVPMQRVLKYHLLLRELIKQSGKQAEDKDSLEQGLEAMMDLSLYVNEVKRDNETLQLIEEIQSSIGDLQMPANTTLKDYGRLQKDGELKVKNHTDNKIRIRYIFLFDKVMLMCKAKGESYSFKEAIILAVYKVQDQQPANRETQRRGDKWNSSFVMGKKDGSNAFSFFAKTEDMKAKWIDAIKLALENASPPQGINYVMHTFDQPTECSVCGKLLRGVFFQGYKCTDPGSDIAVHKECIGKKPNTGSRGQVRALCNYTGNPNPGGGRPALRFQKDDVIKLLNNDAQWWKGLLNGDEGWFPSQLVQEIENKIRRKPSYLDVKIRSRTENGTPSNISPPRAHSPANNKPYVNVVDDDRSSDQLSVYKWFVGPMGRDTANHRMEHMPNGTFLIRVSENPGRKGELSLSIRYDNQVRHIRVEKNAEGLFYLADTKFFSSLPSSMNLFKPAQASLLSLHADSRSNSVRKDEDGFYKICVDKNFKSVKELVEFYQENSLADSFPGVDTTLKFPFKSQSGGGASLYYLLVMFLYKPENTYAVKTLSFISFIYTDPKSPDDLEDTCFDIDNTSVSRMHFEAGTITMSKFPKPITGRRGRDYEFPRAHCSMKKCKPEECSTNGSGQTTESTSFKDSTSKPEEERPMKKYLILGGVGFGGLIVGILSTAIVFICINRRRKMRIMNDDLISDSNIHRMTQTNRKLSIHSKGGETVYHDIADIPGPSKNDQIKGVSNVFLHDDSPEQRYSPSPKSSTSTYENESISSKLSSKKVVDSSKGSKSCDERPQVYHTLSKDYNTASTNTENENILTKETLKSDYDVANYSPSEPNPVKHGGQCVSYEQPISLSSSKKSKESQSIKSDNNPALSRETLTGEEATTSNVYHVLQGSEGISPVALLEESTM</sequence>
<accession>K1S4B3</accession>
<proteinExistence type="predicted"/>
<dbReference type="FunCoup" id="K1S4B3">
    <property type="interactions" value="772"/>
</dbReference>
<dbReference type="SUPFAM" id="SSF50729">
    <property type="entry name" value="PH domain-like"/>
    <property type="match status" value="1"/>
</dbReference>
<feature type="region of interest" description="Disordered" evidence="10">
    <location>
        <begin position="1211"/>
        <end position="1236"/>
    </location>
</feature>
<keyword evidence="4" id="KW-0479">Metal-binding</keyword>
<dbReference type="SMART" id="SM00325">
    <property type="entry name" value="RhoGEF"/>
    <property type="match status" value="1"/>
</dbReference>
<dbReference type="SUPFAM" id="SSF50044">
    <property type="entry name" value="SH3-domain"/>
    <property type="match status" value="1"/>
</dbReference>
<dbReference type="Gene3D" id="2.30.29.30">
    <property type="entry name" value="Pleckstrin-homology domain (PH domain)/Phosphotyrosine-binding domain (PTB)"/>
    <property type="match status" value="1"/>
</dbReference>
<dbReference type="CDD" id="cd01223">
    <property type="entry name" value="PH_Vav"/>
    <property type="match status" value="1"/>
</dbReference>